<comment type="catalytic activity">
    <reaction evidence="6 7">
        <text>lipid IVA (E. coli) + CMP-3-deoxy-beta-D-manno-octulosonate = alpha-Kdo-(2-&gt;6)-lipid IVA (E. coli) + CMP + H(+)</text>
        <dbReference type="Rhea" id="RHEA:28066"/>
        <dbReference type="ChEBI" id="CHEBI:15378"/>
        <dbReference type="ChEBI" id="CHEBI:58603"/>
        <dbReference type="ChEBI" id="CHEBI:60364"/>
        <dbReference type="ChEBI" id="CHEBI:60377"/>
        <dbReference type="ChEBI" id="CHEBI:85987"/>
        <dbReference type="EC" id="2.4.99.12"/>
    </reaction>
</comment>
<dbReference type="Proteomes" id="UP001325680">
    <property type="component" value="Chromosome"/>
</dbReference>
<comment type="similarity">
    <text evidence="7">Belongs to the glycosyltransferase group 1 family.</text>
</comment>
<dbReference type="InterPro" id="IPR039901">
    <property type="entry name" value="Kdotransferase"/>
</dbReference>
<dbReference type="EC" id="2.4.99.12" evidence="2 7"/>
<evidence type="ECO:0000313" key="9">
    <source>
        <dbReference type="EMBL" id="WQD39785.1"/>
    </source>
</evidence>
<dbReference type="SUPFAM" id="SSF53756">
    <property type="entry name" value="UDP-Glycosyltransferase/glycogen phosphorylase"/>
    <property type="match status" value="1"/>
</dbReference>
<dbReference type="Gene3D" id="3.40.50.11720">
    <property type="entry name" value="3-Deoxy-D-manno-octulosonic-acid transferase, N-terminal domain"/>
    <property type="match status" value="1"/>
</dbReference>
<reference evidence="9 10" key="1">
    <citation type="submission" date="2023-12" db="EMBL/GenBank/DDBJ databases">
        <title>Genome sequencing and assembly of bacterial species from a model synthetic community.</title>
        <authorList>
            <person name="Hogle S.L."/>
        </authorList>
    </citation>
    <scope>NUCLEOTIDE SEQUENCE [LARGE SCALE GENOMIC DNA]</scope>
    <source>
        <strain evidence="9 10">HAMBI_3031</strain>
    </source>
</reference>
<gene>
    <name evidence="9" type="ORF">U0035_06445</name>
</gene>
<keyword evidence="7" id="KW-1003">Cell membrane</keyword>
<dbReference type="PANTHER" id="PTHR42755">
    <property type="entry name" value="3-DEOXY-MANNO-OCTULOSONATE CYTIDYLYLTRANSFERASE"/>
    <property type="match status" value="1"/>
</dbReference>
<protein>
    <recommendedName>
        <fullName evidence="3 7">3-deoxy-D-manno-octulosonic acid transferase</fullName>
        <shortName evidence="7">Kdo transferase</shortName>
        <ecNumber evidence="2 7">2.4.99.12</ecNumber>
    </recommendedName>
    <alternativeName>
        <fullName evidence="5 7">Lipid IV(A) 3-deoxy-D-manno-octulosonic acid transferase</fullName>
    </alternativeName>
</protein>
<evidence type="ECO:0000256" key="1">
    <source>
        <dbReference type="ARBA" id="ARBA00004713"/>
    </source>
</evidence>
<dbReference type="RefSeq" id="WP_245957575.1">
    <property type="nucleotide sequence ID" value="NZ_CP139960.1"/>
</dbReference>
<comment type="pathway">
    <text evidence="1 7">Bacterial outer membrane biogenesis; LPS core biosynthesis.</text>
</comment>
<evidence type="ECO:0000256" key="7">
    <source>
        <dbReference type="RuleBase" id="RU365103"/>
    </source>
</evidence>
<dbReference type="Pfam" id="PF04413">
    <property type="entry name" value="Glycos_transf_N"/>
    <property type="match status" value="1"/>
</dbReference>
<keyword evidence="4 7" id="KW-0808">Transferase</keyword>
<sequence length="411" mass="47345">MYNISVRLYQLAILIASLFNKKAKLWLEGRKDIFNRLQKAVGNEEKIIWMHCASLGEFEQGRPVLEQLRLQYPQHRLLLTFFSPSGYEIRKNYTGVDWVFYLPLDTRINAEQFINIVKPSLSIFVKYEYWYHYLNQLHQKNIPVLLISAIFRANAPFFKWYGGVHRAMANYFSQLFVQNQESYERISVIVPSEKITLAGDTRFDRVKTIADSFERLPLIEQFITGKKILVAGSTWPEDEQMLKKLLEKQDNLSLIIAPHEITDTHLRFLRETFSGAAFYSELKKVNNGASAARVLIVDNIGMLSKLYYYSMVSYIGGGFKKSGIHNTLEAAVYGKPVLFGPNYQKFAEAIGLIKSKGAFTYTTDTELTQLTQSLLNHEEQLMQYSHNAGEFVAAHTGATNLILRWLRKTAF</sequence>
<keyword evidence="10" id="KW-1185">Reference proteome</keyword>
<evidence type="ECO:0000256" key="5">
    <source>
        <dbReference type="ARBA" id="ARBA00031445"/>
    </source>
</evidence>
<comment type="subcellular location">
    <subcellularLocation>
        <location evidence="7">Cell membrane</location>
    </subcellularLocation>
</comment>
<comment type="function">
    <text evidence="7">Involved in lipopolysaccharide (LPS) biosynthesis. Catalyzes the transfer of 3-deoxy-D-manno-octulosonate (Kdo) residue(s) from CMP-Kdo to lipid IV(A), the tetraacyldisaccharide-1,4'-bisphosphate precursor of lipid A.</text>
</comment>
<dbReference type="InterPro" id="IPR007507">
    <property type="entry name" value="Glycos_transf_N"/>
</dbReference>
<evidence type="ECO:0000259" key="8">
    <source>
        <dbReference type="Pfam" id="PF04413"/>
    </source>
</evidence>
<keyword evidence="7" id="KW-0448">Lipopolysaccharide biosynthesis</keyword>
<dbReference type="PANTHER" id="PTHR42755:SF1">
    <property type="entry name" value="3-DEOXY-D-MANNO-OCTULOSONIC ACID TRANSFERASE, MITOCHONDRIAL-RELATED"/>
    <property type="match status" value="1"/>
</dbReference>
<name>A0ABZ0W929_9BACT</name>
<accession>A0ABZ0W929</accession>
<dbReference type="InterPro" id="IPR038107">
    <property type="entry name" value="Glycos_transf_N_sf"/>
</dbReference>
<proteinExistence type="inferred from homology"/>
<organism evidence="9 10">
    <name type="scientific">Niabella yanshanensis</name>
    <dbReference type="NCBI Taxonomy" id="577386"/>
    <lineage>
        <taxon>Bacteria</taxon>
        <taxon>Pseudomonadati</taxon>
        <taxon>Bacteroidota</taxon>
        <taxon>Chitinophagia</taxon>
        <taxon>Chitinophagales</taxon>
        <taxon>Chitinophagaceae</taxon>
        <taxon>Niabella</taxon>
    </lineage>
</organism>
<dbReference type="EMBL" id="CP139960">
    <property type="protein sequence ID" value="WQD39785.1"/>
    <property type="molecule type" value="Genomic_DNA"/>
</dbReference>
<dbReference type="Gene3D" id="3.40.50.2000">
    <property type="entry name" value="Glycogen Phosphorylase B"/>
    <property type="match status" value="1"/>
</dbReference>
<evidence type="ECO:0000313" key="10">
    <source>
        <dbReference type="Proteomes" id="UP001325680"/>
    </source>
</evidence>
<evidence type="ECO:0000256" key="2">
    <source>
        <dbReference type="ARBA" id="ARBA00012621"/>
    </source>
</evidence>
<evidence type="ECO:0000256" key="6">
    <source>
        <dbReference type="ARBA" id="ARBA00049183"/>
    </source>
</evidence>
<keyword evidence="7" id="KW-0472">Membrane</keyword>
<evidence type="ECO:0000256" key="3">
    <source>
        <dbReference type="ARBA" id="ARBA00019077"/>
    </source>
</evidence>
<evidence type="ECO:0000256" key="4">
    <source>
        <dbReference type="ARBA" id="ARBA00022679"/>
    </source>
</evidence>
<feature type="domain" description="3-deoxy-D-manno-octulosonic-acid transferase N-terminal" evidence="8">
    <location>
        <begin position="36"/>
        <end position="204"/>
    </location>
</feature>